<evidence type="ECO:0000313" key="2">
    <source>
        <dbReference type="EMBL" id="QHT78877.1"/>
    </source>
</evidence>
<feature type="region of interest" description="Disordered" evidence="1">
    <location>
        <begin position="222"/>
        <end position="247"/>
    </location>
</feature>
<protein>
    <recommendedName>
        <fullName evidence="3">mRNA capping enzyme adenylation domain-containing protein</fullName>
    </recommendedName>
</protein>
<reference evidence="2" key="1">
    <citation type="journal article" date="2020" name="Nature">
        <title>Giant virus diversity and host interactions through global metagenomics.</title>
        <authorList>
            <person name="Schulz F."/>
            <person name="Roux S."/>
            <person name="Paez-Espino D."/>
            <person name="Jungbluth S."/>
            <person name="Walsh D.A."/>
            <person name="Denef V.J."/>
            <person name="McMahon K.D."/>
            <person name="Konstantinidis K.T."/>
            <person name="Eloe-Fadrosh E.A."/>
            <person name="Kyrpides N.C."/>
            <person name="Woyke T."/>
        </authorList>
    </citation>
    <scope>NUCLEOTIDE SEQUENCE</scope>
    <source>
        <strain evidence="2">GVMAG-M-3300023179-97</strain>
    </source>
</reference>
<organism evidence="2">
    <name type="scientific">viral metagenome</name>
    <dbReference type="NCBI Taxonomy" id="1070528"/>
    <lineage>
        <taxon>unclassified sequences</taxon>
        <taxon>metagenomes</taxon>
        <taxon>organismal metagenomes</taxon>
    </lineage>
</organism>
<feature type="compositionally biased region" description="Basic and acidic residues" evidence="1">
    <location>
        <begin position="229"/>
        <end position="242"/>
    </location>
</feature>
<proteinExistence type="predicted"/>
<evidence type="ECO:0008006" key="3">
    <source>
        <dbReference type="Google" id="ProtNLM"/>
    </source>
</evidence>
<evidence type="ECO:0000256" key="1">
    <source>
        <dbReference type="SAM" id="MobiDB-lite"/>
    </source>
</evidence>
<name>A0A6C0HES6_9ZZZZ</name>
<sequence length="320" mass="38062">MLKHTSVGSSTPQVRNGSSLHKFKYNGELDSLLEGLPFTFQIVKETCKNILENHTFYAWKRPAHLRSHWLFLTEKGPAIVVDSRNIEIKWSLKFPYDKRQIQKLGTIICECAFDSHDSTLWIWDILYYEKQDLWSNMPYSKRWEILQKQLRPIIQENHPLCDIHVQYPTWTSLQQIMTEHEEPGFSIEFQPEKNGQRRFLWIIPKKIDTFHPANYHERKMISEQCQDTKPQDTKPQDTKPQDTKPQSKVIQVGILRKDMRSKLPDTYKVFSKENKDLGLAAIKSIDLSIHLRKLFQNAELYNVEIKWYEPFQKYEVLRIL</sequence>
<dbReference type="AlphaFoldDB" id="A0A6C0HES6"/>
<accession>A0A6C0HES6</accession>
<dbReference type="EMBL" id="MN739942">
    <property type="protein sequence ID" value="QHT78877.1"/>
    <property type="molecule type" value="Genomic_DNA"/>
</dbReference>